<comment type="caution">
    <text evidence="8">The sequence shown here is derived from an EMBL/GenBank/DDBJ whole genome shotgun (WGS) entry which is preliminary data.</text>
</comment>
<dbReference type="OrthoDB" id="9805617at2"/>
<dbReference type="PROSITE" id="PS00690">
    <property type="entry name" value="DEAH_ATP_HELICASE"/>
    <property type="match status" value="1"/>
</dbReference>
<accession>A0A2A2SDK4</accession>
<dbReference type="GO" id="GO:0016787">
    <property type="term" value="F:hydrolase activity"/>
    <property type="evidence" value="ECO:0007669"/>
    <property type="project" value="UniProtKB-KW"/>
</dbReference>
<dbReference type="GO" id="GO:0004386">
    <property type="term" value="F:helicase activity"/>
    <property type="evidence" value="ECO:0007669"/>
    <property type="project" value="UniProtKB-KW"/>
</dbReference>
<dbReference type="GO" id="GO:0003676">
    <property type="term" value="F:nucleic acid binding"/>
    <property type="evidence" value="ECO:0007669"/>
    <property type="project" value="InterPro"/>
</dbReference>
<dbReference type="SUPFAM" id="SSF52540">
    <property type="entry name" value="P-loop containing nucleoside triphosphate hydrolases"/>
    <property type="match status" value="1"/>
</dbReference>
<dbReference type="Proteomes" id="UP000218151">
    <property type="component" value="Unassembled WGS sequence"/>
</dbReference>
<name>A0A2A2SDK4_9SPHN</name>
<keyword evidence="4" id="KW-0067">ATP-binding</keyword>
<dbReference type="PIRSF" id="PIRSF005496">
    <property type="entry name" value="ATP_hel_hrpB"/>
    <property type="match status" value="1"/>
</dbReference>
<evidence type="ECO:0000256" key="5">
    <source>
        <dbReference type="SAM" id="MobiDB-lite"/>
    </source>
</evidence>
<dbReference type="RefSeq" id="WP_095998925.1">
    <property type="nucleotide sequence ID" value="NZ_NSLI01000004.1"/>
</dbReference>
<gene>
    <name evidence="8" type="primary">hrpB</name>
    <name evidence="8" type="ORF">CKY28_13720</name>
</gene>
<dbReference type="SMART" id="SM00487">
    <property type="entry name" value="DEXDc"/>
    <property type="match status" value="1"/>
</dbReference>
<dbReference type="CDD" id="cd17990">
    <property type="entry name" value="DEXHc_HrpB"/>
    <property type="match status" value="1"/>
</dbReference>
<dbReference type="Gene3D" id="1.20.120.1080">
    <property type="match status" value="1"/>
</dbReference>
<feature type="region of interest" description="Disordered" evidence="5">
    <location>
        <begin position="816"/>
        <end position="846"/>
    </location>
</feature>
<evidence type="ECO:0000256" key="2">
    <source>
        <dbReference type="ARBA" id="ARBA00022801"/>
    </source>
</evidence>
<keyword evidence="3 8" id="KW-0347">Helicase</keyword>
<dbReference type="InterPro" id="IPR014001">
    <property type="entry name" value="Helicase_ATP-bd"/>
</dbReference>
<dbReference type="Pfam" id="PF00271">
    <property type="entry name" value="Helicase_C"/>
    <property type="match status" value="1"/>
</dbReference>
<feature type="compositionally biased region" description="Polar residues" evidence="5">
    <location>
        <begin position="506"/>
        <end position="517"/>
    </location>
</feature>
<dbReference type="Gene3D" id="3.40.50.300">
    <property type="entry name" value="P-loop containing nucleotide triphosphate hydrolases"/>
    <property type="match status" value="2"/>
</dbReference>
<dbReference type="InterPro" id="IPR007502">
    <property type="entry name" value="Helicase-assoc_dom"/>
</dbReference>
<dbReference type="InterPro" id="IPR002464">
    <property type="entry name" value="DNA/RNA_helicase_DEAH_CS"/>
</dbReference>
<sequence length="846" mass="89186">MTPALPIHAVLPDLLATLRERSNAVLVAPPGAGKTTAVAPALLGEPWCGGEILLLSPRRLAARAAAERMAGLAGEPVGRTFGYATRLDSKRSAATRVTVVTEGIFANRIQADPELAGVSAVLFDEVHERSLDGDFGLALALDAQAGLRPDLRLVAMSATLDGARFSALMGDAPVVESEGRSHPLELRHVGRAAEARIEDAMAGAIRRALAETDGGVLAFLPGVAEIERTAERLAGGLPDDVVLHRLHGGLEPGAQRAAIQPDPNGRRKLVLATSIAETSLTLDGVRVVVDSGLARRPRYDRAAGLTRLVTERASQAAVTQRAGRAARQGPGVAYRLWEEAATAGLPRFDPPEILEADLSALTLATAIWGVPDPRDLLWLDPPPVAAVAEARSRLLSLGALDEDGRPTPHGRAVAGLPMPPRLAHMLLRAGEMGLGRTAAEVAVLLGERGLGGNDADLELRLRRWRSDRGPKAQAARKLAERWARLLPLPSGERVAERSEVGRGAVSNGSTLPLSPTLSPEGRGSQDVAACLALAYPDRVSRRRDASGESWASVGGRGFRLDPASPLARSDWLAVAETQGTAAGARILSAAAIDGAAVEALFADRIETRRTLGFDPATGAVQATRERRLGAIRLAGGPDAQADPGEVAAALLEGVRTHGLHLLPWPPAAHELRTRATYAGVGLDDEALLARLDEWLPPLLAGKRRLDQIAPGALADALRTLLGYDELRRLDSLAPAEFVSPAGSHHAIDWLAEGGPRVELRPQALFGLATHPVVGSGRVPLVLSLTSPAGRPIQTTRDLPGFWAGSWAAVAKEMRGRYPKHPWPEDPASASATLRTKKADARAAATR</sequence>
<dbReference type="PANTHER" id="PTHR43519">
    <property type="entry name" value="ATP-DEPENDENT RNA HELICASE HRPB"/>
    <property type="match status" value="1"/>
</dbReference>
<dbReference type="SMART" id="SM00847">
    <property type="entry name" value="HA2"/>
    <property type="match status" value="1"/>
</dbReference>
<dbReference type="InterPro" id="IPR013689">
    <property type="entry name" value="RNA_helicase_ATP-dep_HrpB_C"/>
</dbReference>
<evidence type="ECO:0000259" key="7">
    <source>
        <dbReference type="PROSITE" id="PS51194"/>
    </source>
</evidence>
<evidence type="ECO:0000313" key="9">
    <source>
        <dbReference type="Proteomes" id="UP000218151"/>
    </source>
</evidence>
<dbReference type="Pfam" id="PF08482">
    <property type="entry name" value="HrpB_C"/>
    <property type="match status" value="1"/>
</dbReference>
<reference evidence="9" key="1">
    <citation type="submission" date="2017-09" db="EMBL/GenBank/DDBJ databases">
        <authorList>
            <person name="Feng G."/>
            <person name="Zhu H."/>
        </authorList>
    </citation>
    <scope>NUCLEOTIDE SEQUENCE [LARGE SCALE GENOMIC DNA]</scope>
    <source>
        <strain evidence="9">1PNM-20</strain>
    </source>
</reference>
<dbReference type="EMBL" id="NSLI01000004">
    <property type="protein sequence ID" value="PAX07101.1"/>
    <property type="molecule type" value="Genomic_DNA"/>
</dbReference>
<dbReference type="PROSITE" id="PS51192">
    <property type="entry name" value="HELICASE_ATP_BIND_1"/>
    <property type="match status" value="1"/>
</dbReference>
<evidence type="ECO:0000256" key="1">
    <source>
        <dbReference type="ARBA" id="ARBA00022741"/>
    </source>
</evidence>
<dbReference type="Pfam" id="PF00270">
    <property type="entry name" value="DEAD"/>
    <property type="match status" value="1"/>
</dbReference>
<dbReference type="InterPro" id="IPR001650">
    <property type="entry name" value="Helicase_C-like"/>
</dbReference>
<dbReference type="InterPro" id="IPR011545">
    <property type="entry name" value="DEAD/DEAH_box_helicase_dom"/>
</dbReference>
<organism evidence="8 9">
    <name type="scientific">Sphingomonas lenta</name>
    <dbReference type="NCBI Taxonomy" id="1141887"/>
    <lineage>
        <taxon>Bacteria</taxon>
        <taxon>Pseudomonadati</taxon>
        <taxon>Pseudomonadota</taxon>
        <taxon>Alphaproteobacteria</taxon>
        <taxon>Sphingomonadales</taxon>
        <taxon>Sphingomonadaceae</taxon>
        <taxon>Sphingomonas</taxon>
    </lineage>
</organism>
<dbReference type="InterPro" id="IPR027417">
    <property type="entry name" value="P-loop_NTPase"/>
</dbReference>
<protein>
    <submittedName>
        <fullName evidence="8">ATP-dependent helicase HrpB</fullName>
    </submittedName>
</protein>
<keyword evidence="2" id="KW-0378">Hydrolase</keyword>
<dbReference type="PROSITE" id="PS51194">
    <property type="entry name" value="HELICASE_CTER"/>
    <property type="match status" value="1"/>
</dbReference>
<evidence type="ECO:0000259" key="6">
    <source>
        <dbReference type="PROSITE" id="PS51192"/>
    </source>
</evidence>
<keyword evidence="1" id="KW-0547">Nucleotide-binding</keyword>
<feature type="domain" description="Helicase C-terminal" evidence="7">
    <location>
        <begin position="204"/>
        <end position="369"/>
    </location>
</feature>
<feature type="region of interest" description="Disordered" evidence="5">
    <location>
        <begin position="497"/>
        <end position="521"/>
    </location>
</feature>
<evidence type="ECO:0000256" key="4">
    <source>
        <dbReference type="ARBA" id="ARBA00022840"/>
    </source>
</evidence>
<dbReference type="InterPro" id="IPR049614">
    <property type="entry name" value="HrpB_DEXH"/>
</dbReference>
<dbReference type="InterPro" id="IPR010225">
    <property type="entry name" value="HrpB"/>
</dbReference>
<dbReference type="SMART" id="SM00490">
    <property type="entry name" value="HELICc"/>
    <property type="match status" value="1"/>
</dbReference>
<evidence type="ECO:0000256" key="3">
    <source>
        <dbReference type="ARBA" id="ARBA00022806"/>
    </source>
</evidence>
<proteinExistence type="predicted"/>
<keyword evidence="9" id="KW-1185">Reference proteome</keyword>
<dbReference type="AlphaFoldDB" id="A0A2A2SDK4"/>
<evidence type="ECO:0000313" key="8">
    <source>
        <dbReference type="EMBL" id="PAX07101.1"/>
    </source>
</evidence>
<dbReference type="CDD" id="cd18791">
    <property type="entry name" value="SF2_C_RHA"/>
    <property type="match status" value="1"/>
</dbReference>
<dbReference type="GO" id="GO:0005524">
    <property type="term" value="F:ATP binding"/>
    <property type="evidence" value="ECO:0007669"/>
    <property type="project" value="UniProtKB-KW"/>
</dbReference>
<dbReference type="PANTHER" id="PTHR43519:SF1">
    <property type="entry name" value="ATP-DEPENDENT RNA HELICASE HRPB"/>
    <property type="match status" value="1"/>
</dbReference>
<feature type="domain" description="Helicase ATP-binding" evidence="6">
    <location>
        <begin position="15"/>
        <end position="178"/>
    </location>
</feature>
<dbReference type="NCBIfam" id="TIGR01970">
    <property type="entry name" value="DEAH_box_HrpB"/>
    <property type="match status" value="1"/>
</dbReference>